<feature type="compositionally biased region" description="Gly residues" evidence="7">
    <location>
        <begin position="520"/>
        <end position="547"/>
    </location>
</feature>
<keyword evidence="6" id="KW-0539">Nucleus</keyword>
<evidence type="ECO:0000256" key="6">
    <source>
        <dbReference type="ARBA" id="ARBA00023242"/>
    </source>
</evidence>
<comment type="caution">
    <text evidence="8">The sequence shown here is derived from an EMBL/GenBank/DDBJ whole genome shotgun (WGS) entry which is preliminary data.</text>
</comment>
<dbReference type="PANTHER" id="PTHR16135:SF2">
    <property type="entry name" value="SHIFTLESS ANTIVIRAL INHIBITOR OF RIBOSOMAL FRAMESHIFTING PROTEIN"/>
    <property type="match status" value="1"/>
</dbReference>
<feature type="region of interest" description="Disordered" evidence="7">
    <location>
        <begin position="17"/>
        <end position="167"/>
    </location>
</feature>
<dbReference type="Pfam" id="PF15135">
    <property type="entry name" value="UPF0515"/>
    <property type="match status" value="1"/>
</dbReference>
<comment type="subcellular location">
    <subcellularLocation>
        <location evidence="2">Cytoplasm</location>
        <location evidence="2">Cytoplasmic ribonucleoprotein granule</location>
    </subcellularLocation>
    <subcellularLocation>
        <location evidence="1">Nucleus</location>
    </subcellularLocation>
</comment>
<dbReference type="GO" id="GO:0043022">
    <property type="term" value="F:ribosome binding"/>
    <property type="evidence" value="ECO:0007669"/>
    <property type="project" value="TreeGrafter"/>
</dbReference>
<evidence type="ECO:0000256" key="5">
    <source>
        <dbReference type="ARBA" id="ARBA00022884"/>
    </source>
</evidence>
<name>A0AB34JGH9_PRYPA</name>
<evidence type="ECO:0000256" key="3">
    <source>
        <dbReference type="ARBA" id="ARBA00005469"/>
    </source>
</evidence>
<evidence type="ECO:0000313" key="8">
    <source>
        <dbReference type="EMBL" id="KAL1519774.1"/>
    </source>
</evidence>
<evidence type="ECO:0000313" key="9">
    <source>
        <dbReference type="Proteomes" id="UP001515480"/>
    </source>
</evidence>
<feature type="compositionally biased region" description="Basic and acidic residues" evidence="7">
    <location>
        <begin position="390"/>
        <end position="410"/>
    </location>
</feature>
<feature type="compositionally biased region" description="Acidic residues" evidence="7">
    <location>
        <begin position="206"/>
        <end position="240"/>
    </location>
</feature>
<protein>
    <submittedName>
        <fullName evidence="8">Uncharacterized protein</fullName>
    </submittedName>
</protein>
<feature type="compositionally biased region" description="Acidic residues" evidence="7">
    <location>
        <begin position="155"/>
        <end position="166"/>
    </location>
</feature>
<comment type="similarity">
    <text evidence="3">Belongs to the SHFL family.</text>
</comment>
<dbReference type="GO" id="GO:1990825">
    <property type="term" value="F:sequence-specific mRNA binding"/>
    <property type="evidence" value="ECO:0007669"/>
    <property type="project" value="TreeGrafter"/>
</dbReference>
<dbReference type="GO" id="GO:0045087">
    <property type="term" value="P:innate immune response"/>
    <property type="evidence" value="ECO:0007669"/>
    <property type="project" value="TreeGrafter"/>
</dbReference>
<feature type="region of interest" description="Disordered" evidence="7">
    <location>
        <begin position="383"/>
        <end position="412"/>
    </location>
</feature>
<dbReference type="Proteomes" id="UP001515480">
    <property type="component" value="Unassembled WGS sequence"/>
</dbReference>
<evidence type="ECO:0000256" key="1">
    <source>
        <dbReference type="ARBA" id="ARBA00004123"/>
    </source>
</evidence>
<keyword evidence="9" id="KW-1185">Reference proteome</keyword>
<feature type="compositionally biased region" description="Pro residues" evidence="7">
    <location>
        <begin position="94"/>
        <end position="149"/>
    </location>
</feature>
<keyword evidence="4" id="KW-0963">Cytoplasm</keyword>
<keyword evidence="5" id="KW-0694">RNA-binding</keyword>
<evidence type="ECO:0000256" key="7">
    <source>
        <dbReference type="SAM" id="MobiDB-lite"/>
    </source>
</evidence>
<dbReference type="GO" id="GO:0005634">
    <property type="term" value="C:nucleus"/>
    <property type="evidence" value="ECO:0007669"/>
    <property type="project" value="UniProtKB-SubCell"/>
</dbReference>
<dbReference type="GO" id="GO:0075523">
    <property type="term" value="P:viral translational frameshifting"/>
    <property type="evidence" value="ECO:0007669"/>
    <property type="project" value="TreeGrafter"/>
</dbReference>
<evidence type="ECO:0000256" key="2">
    <source>
        <dbReference type="ARBA" id="ARBA00004331"/>
    </source>
</evidence>
<accession>A0AB34JGH9</accession>
<evidence type="ECO:0000256" key="4">
    <source>
        <dbReference type="ARBA" id="ARBA00022490"/>
    </source>
</evidence>
<feature type="region of interest" description="Disordered" evidence="7">
    <location>
        <begin position="508"/>
        <end position="547"/>
    </location>
</feature>
<feature type="region of interest" description="Disordered" evidence="7">
    <location>
        <begin position="189"/>
        <end position="243"/>
    </location>
</feature>
<dbReference type="InterPro" id="IPR026795">
    <property type="entry name" value="SHFL"/>
</dbReference>
<dbReference type="PANTHER" id="PTHR16135">
    <property type="entry name" value="REPRESSOR OF YIELD OF DENV PROTEIN"/>
    <property type="match status" value="1"/>
</dbReference>
<proteinExistence type="inferred from homology"/>
<dbReference type="GO" id="GO:0036464">
    <property type="term" value="C:cytoplasmic ribonucleoprotein granule"/>
    <property type="evidence" value="ECO:0007669"/>
    <property type="project" value="UniProtKB-SubCell"/>
</dbReference>
<reference evidence="8 9" key="1">
    <citation type="journal article" date="2024" name="Science">
        <title>Giant polyketide synthase enzymes in the biosynthesis of giant marine polyether toxins.</title>
        <authorList>
            <person name="Fallon T.R."/>
            <person name="Shende V.V."/>
            <person name="Wierzbicki I.H."/>
            <person name="Pendleton A.L."/>
            <person name="Watervoot N.F."/>
            <person name="Auber R.P."/>
            <person name="Gonzalez D.J."/>
            <person name="Wisecaver J.H."/>
            <person name="Moore B.S."/>
        </authorList>
    </citation>
    <scope>NUCLEOTIDE SEQUENCE [LARGE SCALE GENOMIC DNA]</scope>
    <source>
        <strain evidence="8 9">12B1</strain>
    </source>
</reference>
<sequence length="616" mass="61501">MVGKDESISLLEAALRAADERERAKGAAAATPKPSDKPSDKPPNGAAAPVPLGLRPAGKGGGGRPARAPRRRSEKGRAAKPPAKGSEGAVGEPAAPPAAAAPPPPPAAAAPPPPPAPPAAAPPPPAPPAAPHPPAPPAPPPPPPPPPPAAAEDGQWSDDEAYEPTEAELAAAAEMDALGKALLATSRNVSVAGSAADESEILTLADSDDEAALLHDDDEEGLPPDDDEYPATDDGDDESDAPPLTAAQLAAHDRATDSVERRQFNCVRHGSFWRQVLARKPVARCAGCGAAEPRLEAIPRLEERGRGFFRCEVCSNSWTSNSACRGIGQYCQADGCDALEKRRPTYPSQIRAPLSREKLMERRKRLETRSGGEQLFSIHEESVAAAAPGVEEKSAEEKGGAPPPREEEGAPHAAGATYASAANGTVGVEDDVATGGVTMINGREHEVIGTGGAEAAAAAAVMYGPNGHGSGTGGGVVAVGGGGGGGGGGGRQSLAPAQVVAEAPVRVSGSAAVPKPTGGYAAGGTLGKGGRGGGGGGSRGRGAAGGMGRTGLLAPTQRQHFCAGCSTGACRAPLPLSKVHVPTGSTATASISAKTWSTDGSLAFSEGSYNEALFSG</sequence>
<gene>
    <name evidence="8" type="ORF">AB1Y20_023282</name>
</gene>
<dbReference type="AlphaFoldDB" id="A0AB34JGH9"/>
<dbReference type="EMBL" id="JBGBPQ010000009">
    <property type="protein sequence ID" value="KAL1519774.1"/>
    <property type="molecule type" value="Genomic_DNA"/>
</dbReference>
<organism evidence="8 9">
    <name type="scientific">Prymnesium parvum</name>
    <name type="common">Toxic golden alga</name>
    <dbReference type="NCBI Taxonomy" id="97485"/>
    <lineage>
        <taxon>Eukaryota</taxon>
        <taxon>Haptista</taxon>
        <taxon>Haptophyta</taxon>
        <taxon>Prymnesiophyceae</taxon>
        <taxon>Prymnesiales</taxon>
        <taxon>Prymnesiaceae</taxon>
        <taxon>Prymnesium</taxon>
    </lineage>
</organism>